<dbReference type="InterPro" id="IPR040442">
    <property type="entry name" value="Pyrv_kinase-like_dom_sf"/>
</dbReference>
<evidence type="ECO:0000256" key="15">
    <source>
        <dbReference type="RuleBase" id="RU000504"/>
    </source>
</evidence>
<evidence type="ECO:0000256" key="8">
    <source>
        <dbReference type="ARBA" id="ARBA00022741"/>
    </source>
</evidence>
<dbReference type="SUPFAM" id="SSF50800">
    <property type="entry name" value="PK beta-barrel domain-like"/>
    <property type="match status" value="1"/>
</dbReference>
<dbReference type="GO" id="GO:0006950">
    <property type="term" value="P:response to stress"/>
    <property type="evidence" value="ECO:0007669"/>
    <property type="project" value="UniProtKB-ARBA"/>
</dbReference>
<dbReference type="InterPro" id="IPR036918">
    <property type="entry name" value="Pyrv_Knase_C_sf"/>
</dbReference>
<evidence type="ECO:0000259" key="18">
    <source>
        <dbReference type="Pfam" id="PF02887"/>
    </source>
</evidence>
<comment type="similarity">
    <text evidence="4 15">Belongs to the pyruvate kinase family.</text>
</comment>
<dbReference type="GO" id="GO:0030955">
    <property type="term" value="F:potassium ion binding"/>
    <property type="evidence" value="ECO:0007669"/>
    <property type="project" value="InterPro"/>
</dbReference>
<evidence type="ECO:0000256" key="6">
    <source>
        <dbReference type="ARBA" id="ARBA00022679"/>
    </source>
</evidence>
<dbReference type="InterPro" id="IPR015793">
    <property type="entry name" value="Pyrv_Knase_brl"/>
</dbReference>
<feature type="domain" description="Pyruvate kinase C-terminal" evidence="18">
    <location>
        <begin position="374"/>
        <end position="479"/>
    </location>
</feature>
<evidence type="ECO:0000256" key="3">
    <source>
        <dbReference type="ARBA" id="ARBA00004997"/>
    </source>
</evidence>
<dbReference type="InterPro" id="IPR001697">
    <property type="entry name" value="Pyr_Knase"/>
</dbReference>
<accession>A0A6P4ILZ4</accession>
<dbReference type="InterPro" id="IPR015806">
    <property type="entry name" value="Pyrv_Knase_insert_dom_sf"/>
</dbReference>
<dbReference type="GeneID" id="108075549"/>
<keyword evidence="9 15" id="KW-0418">Kinase</keyword>
<keyword evidence="10" id="KW-0067">ATP-binding</keyword>
<dbReference type="PROSITE" id="PS00110">
    <property type="entry name" value="PYRUVATE_KINASE"/>
    <property type="match status" value="1"/>
</dbReference>
<dbReference type="FunFam" id="2.40.33.10:FF:000001">
    <property type="entry name" value="Pyruvate kinase"/>
    <property type="match status" value="1"/>
</dbReference>
<keyword evidence="19" id="KW-1185">Reference proteome</keyword>
<dbReference type="InterPro" id="IPR015795">
    <property type="entry name" value="Pyrv_Knase_C"/>
</dbReference>
<dbReference type="AlphaFoldDB" id="A0A6P4ILZ4"/>
<evidence type="ECO:0000259" key="17">
    <source>
        <dbReference type="Pfam" id="PF00224"/>
    </source>
</evidence>
<evidence type="ECO:0000256" key="14">
    <source>
        <dbReference type="ARBA" id="ARBA00048967"/>
    </source>
</evidence>
<dbReference type="Gene3D" id="3.40.1380.20">
    <property type="entry name" value="Pyruvate kinase, C-terminal domain"/>
    <property type="match status" value="1"/>
</dbReference>
<evidence type="ECO:0000313" key="19">
    <source>
        <dbReference type="Proteomes" id="UP001652661"/>
    </source>
</evidence>
<evidence type="ECO:0000256" key="9">
    <source>
        <dbReference type="ARBA" id="ARBA00022777"/>
    </source>
</evidence>
<dbReference type="FunFam" id="3.20.20.60:FF:000001">
    <property type="entry name" value="Pyruvate kinase"/>
    <property type="match status" value="1"/>
</dbReference>
<dbReference type="InterPro" id="IPR011037">
    <property type="entry name" value="Pyrv_Knase-like_insert_dom_sf"/>
</dbReference>
<evidence type="ECO:0000256" key="16">
    <source>
        <dbReference type="SAM" id="MobiDB-lite"/>
    </source>
</evidence>
<evidence type="ECO:0000256" key="11">
    <source>
        <dbReference type="ARBA" id="ARBA00022842"/>
    </source>
</evidence>
<reference evidence="20" key="1">
    <citation type="submission" date="2025-08" db="UniProtKB">
        <authorList>
            <consortium name="RefSeq"/>
        </authorList>
    </citation>
    <scope>IDENTIFICATION</scope>
    <source>
        <strain evidence="20">14028-0561.14</strain>
        <tissue evidence="20">Whole fly</tissue>
    </source>
</reference>
<keyword evidence="6 15" id="KW-0808">Transferase</keyword>
<evidence type="ECO:0000256" key="4">
    <source>
        <dbReference type="ARBA" id="ARBA00008663"/>
    </source>
</evidence>
<name>A0A6P4ILZ4_DROKI</name>
<evidence type="ECO:0000256" key="1">
    <source>
        <dbReference type="ARBA" id="ARBA00001946"/>
    </source>
</evidence>
<dbReference type="Proteomes" id="UP001652661">
    <property type="component" value="Chromosome 3R"/>
</dbReference>
<sequence>MSVPLSGIICTVGPSSQRADVLLELIRAGMRVVRMNFSHGSHEYHSKTIQEARKAIAMYQEETGLPKAVALALDTKGPEIRTGMLAGSSDKAEVELKTGDKVTLSTNKDLEKNCTKEKIFVDYQQLASIVKPGNHVFLDDGLIALVVKESKGEEVVCEVENGGKLGSHKGVNLPGVAVDLPALTERDRRDLQFGAEQKVDMIFASFIRDAKALADIRQALGPAGDRIKVISKIENQQGLTNIDEIILASDGIMVARGDLGIEIPSESVPLAQKSIIAKCNKVGKPVICATQMLDSMTTKPRPSRAEVADVANAILDGADAVMLSGETAKGKYPAEAVRVMAKICAKMESVLWYESIQNNLKREIRTSGGDHISAVTTSIAEAATVGQARAIVVASPCSMVAQMVSHMRPPCPIVMLTGCPFEAAQSVVFRGIYPLLVEDMVIGNLDFQQVINSGLKLMIKMDIIEPGQKGSVVLVNAMSAEKVSFRLFTFQQPTKAEREQKERCKKLALEQRCKKRAEKETCRKLNEEENCRKLLEADKCKANEKSSKAESPLTPDSCKIEEDRQKCKRMELEEKCKLAEEKEKEKELKCQQLKEEERQKKIAEKCKRMALEEKCKLAEEKEKEQELKCKQLKEKERQKKIAEKCKRKALEEKCKLAEEKEKEQELKCQQLKEKERQKKIAEKCKRMALEEKCKLAEEKEEEKELKCQQLKEEERQKQKTKECKRMALEAKCKLAAEQEKVKEQLKIIKEETAKLEAAQKAMLAQEESKKKEDLEKCQQLAQERKKKEQEKQCKRLEEEENKADMADKWKQLKAERKKKNEAELCKKLEQERIKAKKELAKKALKAVCKRITEVTKDKKTEK</sequence>
<gene>
    <name evidence="20" type="primary">LOC108075549</name>
</gene>
<dbReference type="GO" id="GO:0016301">
    <property type="term" value="F:kinase activity"/>
    <property type="evidence" value="ECO:0007669"/>
    <property type="project" value="UniProtKB-KW"/>
</dbReference>
<dbReference type="GO" id="GO:0004743">
    <property type="term" value="F:pyruvate kinase activity"/>
    <property type="evidence" value="ECO:0007669"/>
    <property type="project" value="UniProtKB-EC"/>
</dbReference>
<evidence type="ECO:0000256" key="12">
    <source>
        <dbReference type="ARBA" id="ARBA00023152"/>
    </source>
</evidence>
<comment type="cofactor">
    <cofactor evidence="1">
        <name>Mg(2+)</name>
        <dbReference type="ChEBI" id="CHEBI:18420"/>
    </cofactor>
</comment>
<dbReference type="Pfam" id="PF02887">
    <property type="entry name" value="PK_C"/>
    <property type="match status" value="1"/>
</dbReference>
<dbReference type="RefSeq" id="XP_017023543.1">
    <property type="nucleotide sequence ID" value="XM_017168054.3"/>
</dbReference>
<evidence type="ECO:0000256" key="10">
    <source>
        <dbReference type="ARBA" id="ARBA00022840"/>
    </source>
</evidence>
<feature type="domain" description="Pyruvate kinase barrel" evidence="17">
    <location>
        <begin position="7"/>
        <end position="337"/>
    </location>
</feature>
<dbReference type="NCBIfam" id="NF004978">
    <property type="entry name" value="PRK06354.1"/>
    <property type="match status" value="1"/>
</dbReference>
<dbReference type="OrthoDB" id="108365at2759"/>
<dbReference type="PANTHER" id="PTHR11817">
    <property type="entry name" value="PYRUVATE KINASE"/>
    <property type="match status" value="1"/>
</dbReference>
<evidence type="ECO:0000256" key="5">
    <source>
        <dbReference type="ARBA" id="ARBA00012142"/>
    </source>
</evidence>
<dbReference type="Gene3D" id="3.20.20.60">
    <property type="entry name" value="Phosphoenolpyruvate-binding domains"/>
    <property type="match status" value="1"/>
</dbReference>
<dbReference type="SUPFAM" id="SSF52935">
    <property type="entry name" value="PK C-terminal domain-like"/>
    <property type="match status" value="1"/>
</dbReference>
<keyword evidence="13 20" id="KW-0670">Pyruvate</keyword>
<dbReference type="GO" id="GO:0005524">
    <property type="term" value="F:ATP binding"/>
    <property type="evidence" value="ECO:0007669"/>
    <property type="project" value="UniProtKB-KW"/>
</dbReference>
<keyword evidence="7" id="KW-0479">Metal-binding</keyword>
<keyword evidence="11 15" id="KW-0460">Magnesium</keyword>
<dbReference type="InterPro" id="IPR018209">
    <property type="entry name" value="Pyrv_Knase_AS"/>
</dbReference>
<dbReference type="UniPathway" id="UPA00109">
    <property type="reaction ID" value="UER00188"/>
</dbReference>
<evidence type="ECO:0000256" key="7">
    <source>
        <dbReference type="ARBA" id="ARBA00022723"/>
    </source>
</evidence>
<comment type="cofactor">
    <cofactor evidence="2">
        <name>K(+)</name>
        <dbReference type="ChEBI" id="CHEBI:29103"/>
    </cofactor>
</comment>
<dbReference type="PRINTS" id="PR01050">
    <property type="entry name" value="PYRUVTKNASE"/>
</dbReference>
<dbReference type="Gene3D" id="2.40.33.10">
    <property type="entry name" value="PK beta-barrel domain-like"/>
    <property type="match status" value="1"/>
</dbReference>
<comment type="pathway">
    <text evidence="3 15">Carbohydrate degradation; glycolysis; pyruvate from D-glyceraldehyde 3-phosphate: step 5/5.</text>
</comment>
<dbReference type="NCBIfam" id="NF004491">
    <property type="entry name" value="PRK05826.1"/>
    <property type="match status" value="1"/>
</dbReference>
<dbReference type="EC" id="2.7.1.40" evidence="5 15"/>
<dbReference type="GO" id="GO:0000287">
    <property type="term" value="F:magnesium ion binding"/>
    <property type="evidence" value="ECO:0007669"/>
    <property type="project" value="InterPro"/>
</dbReference>
<comment type="catalytic activity">
    <reaction evidence="14">
        <text>pyruvate + ATP = phosphoenolpyruvate + ADP + H(+)</text>
        <dbReference type="Rhea" id="RHEA:18157"/>
        <dbReference type="ChEBI" id="CHEBI:15361"/>
        <dbReference type="ChEBI" id="CHEBI:15378"/>
        <dbReference type="ChEBI" id="CHEBI:30616"/>
        <dbReference type="ChEBI" id="CHEBI:58702"/>
        <dbReference type="ChEBI" id="CHEBI:456216"/>
        <dbReference type="EC" id="2.7.1.40"/>
    </reaction>
    <physiologicalReaction direction="right-to-left" evidence="14">
        <dbReference type="Rhea" id="RHEA:18159"/>
    </physiologicalReaction>
</comment>
<protein>
    <recommendedName>
        <fullName evidence="5 15">Pyruvate kinase</fullName>
        <ecNumber evidence="5 15">2.7.1.40</ecNumber>
    </recommendedName>
</protein>
<keyword evidence="12 15" id="KW-0324">Glycolysis</keyword>
<dbReference type="NCBIfam" id="TIGR01064">
    <property type="entry name" value="pyruv_kin"/>
    <property type="match status" value="1"/>
</dbReference>
<dbReference type="Pfam" id="PF00224">
    <property type="entry name" value="PK"/>
    <property type="match status" value="1"/>
</dbReference>
<evidence type="ECO:0000256" key="2">
    <source>
        <dbReference type="ARBA" id="ARBA00001958"/>
    </source>
</evidence>
<evidence type="ECO:0000313" key="20">
    <source>
        <dbReference type="RefSeq" id="XP_017023543.1"/>
    </source>
</evidence>
<dbReference type="SUPFAM" id="SSF51621">
    <property type="entry name" value="Phosphoenolpyruvate/pyruvate domain"/>
    <property type="match status" value="1"/>
</dbReference>
<organism evidence="19 20">
    <name type="scientific">Drosophila kikkawai</name>
    <name type="common">Fruit fly</name>
    <dbReference type="NCBI Taxonomy" id="30033"/>
    <lineage>
        <taxon>Eukaryota</taxon>
        <taxon>Metazoa</taxon>
        <taxon>Ecdysozoa</taxon>
        <taxon>Arthropoda</taxon>
        <taxon>Hexapoda</taxon>
        <taxon>Insecta</taxon>
        <taxon>Pterygota</taxon>
        <taxon>Neoptera</taxon>
        <taxon>Endopterygota</taxon>
        <taxon>Diptera</taxon>
        <taxon>Brachycera</taxon>
        <taxon>Muscomorpha</taxon>
        <taxon>Ephydroidea</taxon>
        <taxon>Drosophilidae</taxon>
        <taxon>Drosophila</taxon>
        <taxon>Sophophora</taxon>
    </lineage>
</organism>
<dbReference type="InterPro" id="IPR015813">
    <property type="entry name" value="Pyrv/PenolPyrv_kinase-like_dom"/>
</dbReference>
<evidence type="ECO:0000256" key="13">
    <source>
        <dbReference type="ARBA" id="ARBA00023317"/>
    </source>
</evidence>
<proteinExistence type="inferred from homology"/>
<feature type="region of interest" description="Disordered" evidence="16">
    <location>
        <begin position="783"/>
        <end position="804"/>
    </location>
</feature>
<keyword evidence="8" id="KW-0547">Nucleotide-binding</keyword>